<dbReference type="GeneID" id="14889264"/>
<protein>
    <submittedName>
        <fullName evidence="1">Uncharacterized protein</fullName>
    </submittedName>
</protein>
<dbReference type="AlphaFoldDB" id="A0A0A1UAV2"/>
<keyword evidence="2" id="KW-1185">Reference proteome</keyword>
<gene>
    <name evidence="1" type="ORF">EIN_505110</name>
</gene>
<dbReference type="KEGG" id="eiv:EIN_505110"/>
<evidence type="ECO:0000313" key="1">
    <source>
        <dbReference type="EMBL" id="ELP90305.1"/>
    </source>
</evidence>
<dbReference type="VEuPathDB" id="AmoebaDB:EIN_505110"/>
<dbReference type="Proteomes" id="UP000014680">
    <property type="component" value="Unassembled WGS sequence"/>
</dbReference>
<name>A0A0A1UAV2_ENTIV</name>
<reference evidence="1 2" key="1">
    <citation type="submission" date="2012-10" db="EMBL/GenBank/DDBJ databases">
        <authorList>
            <person name="Zafar N."/>
            <person name="Inman J."/>
            <person name="Hall N."/>
            <person name="Lorenzi H."/>
            <person name="Caler E."/>
        </authorList>
    </citation>
    <scope>NUCLEOTIDE SEQUENCE [LARGE SCALE GENOMIC DNA]</scope>
    <source>
        <strain evidence="1 2">IP1</strain>
    </source>
</reference>
<dbReference type="EMBL" id="KB206500">
    <property type="protein sequence ID" value="ELP90305.1"/>
    <property type="molecule type" value="Genomic_DNA"/>
</dbReference>
<proteinExistence type="predicted"/>
<organism evidence="1 2">
    <name type="scientific">Entamoeba invadens IP1</name>
    <dbReference type="NCBI Taxonomy" id="370355"/>
    <lineage>
        <taxon>Eukaryota</taxon>
        <taxon>Amoebozoa</taxon>
        <taxon>Evosea</taxon>
        <taxon>Archamoebae</taxon>
        <taxon>Mastigamoebida</taxon>
        <taxon>Entamoebidae</taxon>
        <taxon>Entamoeba</taxon>
    </lineage>
</organism>
<dbReference type="RefSeq" id="XP_004257076.1">
    <property type="nucleotide sequence ID" value="XM_004257028.1"/>
</dbReference>
<dbReference type="OrthoDB" id="27167at2759"/>
<evidence type="ECO:0000313" key="2">
    <source>
        <dbReference type="Proteomes" id="UP000014680"/>
    </source>
</evidence>
<sequence length="222" mass="25322">MTCTPLNFLNVQEIDAQSTTQSVDSTCKTNHPWNAPKYLKTKKDNQDFEAYQMAILLALINSRARILLEKPLKYSKVSITTPRLNSLIFDENDEVNVMETTEKQCKAVFDMEIKRGVSESTATRRFEKNRKVFLGNFLVDLAKQLGFDLTTEMARKSGKAMQLERLTEINFNGFIIKKNKLISIGKNLNSYFLSLSMSQTSTIVCINDEVVRRLFTQGVELA</sequence>
<accession>A0A0A1UAV2</accession>